<dbReference type="AlphaFoldDB" id="A0A2Z6ME92"/>
<reference evidence="5" key="1">
    <citation type="journal article" date="2017" name="Front. Plant Sci.">
        <title>Climate Clever Clovers: New Paradigm to Reduce the Environmental Footprint of Ruminants by Breeding Low Methanogenic Forages Utilizing Haplotype Variation.</title>
        <authorList>
            <person name="Kaur P."/>
            <person name="Appels R."/>
            <person name="Bayer P.E."/>
            <person name="Keeble-Gagnere G."/>
            <person name="Wang J."/>
            <person name="Hirakawa H."/>
            <person name="Shirasawa K."/>
            <person name="Vercoe P."/>
            <person name="Stefanova K."/>
            <person name="Durmic Z."/>
            <person name="Nichols P."/>
            <person name="Revell C."/>
            <person name="Isobe S.N."/>
            <person name="Edwards D."/>
            <person name="Erskine W."/>
        </authorList>
    </citation>
    <scope>NUCLEOTIDE SEQUENCE [LARGE SCALE GENOMIC DNA]</scope>
    <source>
        <strain evidence="5">cv. Daliak</strain>
    </source>
</reference>
<proteinExistence type="predicted"/>
<dbReference type="SUPFAM" id="SSF54928">
    <property type="entry name" value="RNA-binding domain, RBD"/>
    <property type="match status" value="1"/>
</dbReference>
<feature type="region of interest" description="Disordered" evidence="2">
    <location>
        <begin position="432"/>
        <end position="465"/>
    </location>
</feature>
<dbReference type="PANTHER" id="PTHR34427">
    <property type="entry name" value="DUF4283 DOMAIN PROTEIN"/>
    <property type="match status" value="1"/>
</dbReference>
<evidence type="ECO:0000256" key="2">
    <source>
        <dbReference type="SAM" id="MobiDB-lite"/>
    </source>
</evidence>
<evidence type="ECO:0000313" key="4">
    <source>
        <dbReference type="EMBL" id="GAU20898.1"/>
    </source>
</evidence>
<protein>
    <recommendedName>
        <fullName evidence="3">RRM domain-containing protein</fullName>
    </recommendedName>
</protein>
<organism evidence="4 5">
    <name type="scientific">Trifolium subterraneum</name>
    <name type="common">Subterranean clover</name>
    <dbReference type="NCBI Taxonomy" id="3900"/>
    <lineage>
        <taxon>Eukaryota</taxon>
        <taxon>Viridiplantae</taxon>
        <taxon>Streptophyta</taxon>
        <taxon>Embryophyta</taxon>
        <taxon>Tracheophyta</taxon>
        <taxon>Spermatophyta</taxon>
        <taxon>Magnoliopsida</taxon>
        <taxon>eudicotyledons</taxon>
        <taxon>Gunneridae</taxon>
        <taxon>Pentapetalae</taxon>
        <taxon>rosids</taxon>
        <taxon>fabids</taxon>
        <taxon>Fabales</taxon>
        <taxon>Fabaceae</taxon>
        <taxon>Papilionoideae</taxon>
        <taxon>50 kb inversion clade</taxon>
        <taxon>NPAAA clade</taxon>
        <taxon>Hologalegina</taxon>
        <taxon>IRL clade</taxon>
        <taxon>Trifolieae</taxon>
        <taxon>Trifolium</taxon>
    </lineage>
</organism>
<feature type="compositionally biased region" description="Basic and acidic residues" evidence="2">
    <location>
        <begin position="142"/>
        <end position="160"/>
    </location>
</feature>
<name>A0A2Z6ME92_TRISU</name>
<dbReference type="GO" id="GO:0003723">
    <property type="term" value="F:RNA binding"/>
    <property type="evidence" value="ECO:0007669"/>
    <property type="project" value="UniProtKB-UniRule"/>
</dbReference>
<feature type="region of interest" description="Disordered" evidence="2">
    <location>
        <begin position="140"/>
        <end position="162"/>
    </location>
</feature>
<dbReference type="CDD" id="cd00590">
    <property type="entry name" value="RRM_SF"/>
    <property type="match status" value="1"/>
</dbReference>
<evidence type="ECO:0000259" key="3">
    <source>
        <dbReference type="PROSITE" id="PS50102"/>
    </source>
</evidence>
<keyword evidence="5" id="KW-1185">Reference proteome</keyword>
<dbReference type="InterPro" id="IPR035979">
    <property type="entry name" value="RBD_domain_sf"/>
</dbReference>
<dbReference type="PROSITE" id="PS50102">
    <property type="entry name" value="RRM"/>
    <property type="match status" value="1"/>
</dbReference>
<sequence>MAEDRMDKKTTTTTFYFTNFPDEVHLQEIIYRFSKFGDIEDIYIPEKRNKSGKHFGFVRFRGAKDVKLVEAKTKEVWFGTYKLWANVARFVKTDEGGRTKNREKREERKTKKMEGDIVKITKLRQENRRVESISYAEAAGGKAEKMKEQDNQRKQKENQKEWSGIIFESTEEDRSWAKKGLVGIVNHPEEVQMLQQKMLDVGLSTIRIIPMGGRKVFIQPSEDEDLWELIKDAEEYFNHWFVKIKEWNPSEVSVDRVVWIRIFGTPVHAWKEDFFKKMVESFGELLVLDWDTSQKRRLDFARVLIKTSYSSFINHVEKVKIDSLFFMVRVLEELEYNYGVRTPPNKQVSEFSEEEDSNSQPWFEKHEEEDDRDANSQNLEREYNSFNEAWEIEHSRGGAEQELLEAQINKCNSCASGNIICGNNKALDSLDKGSKPLHGDKLQENKSENLQVDNLGQKDKPNSNDWMMDPIVASKTHDPIIHSLALDLSIEELGAGYQMKHVTKEKEQITLSSDEHITISRGEARTQPTHHAEKEDDKRCGNCVVTRRRRRLFPKLKDLARSKYKKAKKRRSQISKDVHTMEEGVGISSSLNQVNVSLGSSISGEVSEWRKWVILHDQPERVAQKVWDFGKEVSLVCEKNKEGDLIRDLANIESRDRPEAANDSEHHRGAERITSGDH</sequence>
<dbReference type="InterPro" id="IPR012677">
    <property type="entry name" value="Nucleotide-bd_a/b_plait_sf"/>
</dbReference>
<dbReference type="OrthoDB" id="1436792at2759"/>
<dbReference type="EMBL" id="DF973221">
    <property type="protein sequence ID" value="GAU20898.1"/>
    <property type="molecule type" value="Genomic_DNA"/>
</dbReference>
<feature type="compositionally biased region" description="Basic and acidic residues" evidence="2">
    <location>
        <begin position="653"/>
        <end position="678"/>
    </location>
</feature>
<feature type="compositionally biased region" description="Basic and acidic residues" evidence="2">
    <location>
        <begin position="432"/>
        <end position="447"/>
    </location>
</feature>
<keyword evidence="1" id="KW-0694">RNA-binding</keyword>
<dbReference type="SMART" id="SM00360">
    <property type="entry name" value="RRM"/>
    <property type="match status" value="1"/>
</dbReference>
<dbReference type="Gene3D" id="3.30.70.330">
    <property type="match status" value="1"/>
</dbReference>
<dbReference type="Proteomes" id="UP000242715">
    <property type="component" value="Unassembled WGS sequence"/>
</dbReference>
<feature type="domain" description="RRM" evidence="3">
    <location>
        <begin position="13"/>
        <end position="90"/>
    </location>
</feature>
<evidence type="ECO:0000313" key="5">
    <source>
        <dbReference type="Proteomes" id="UP000242715"/>
    </source>
</evidence>
<gene>
    <name evidence="4" type="ORF">TSUD_120900</name>
</gene>
<accession>A0A2Z6ME92</accession>
<feature type="region of interest" description="Disordered" evidence="2">
    <location>
        <begin position="650"/>
        <end position="678"/>
    </location>
</feature>
<dbReference type="PANTHER" id="PTHR34427:SF5">
    <property type="entry name" value="DUF4283 DOMAIN-CONTAINING PROTEIN"/>
    <property type="match status" value="1"/>
</dbReference>
<dbReference type="Pfam" id="PF00076">
    <property type="entry name" value="RRM_1"/>
    <property type="match status" value="1"/>
</dbReference>
<dbReference type="InterPro" id="IPR000504">
    <property type="entry name" value="RRM_dom"/>
</dbReference>
<evidence type="ECO:0000256" key="1">
    <source>
        <dbReference type="PROSITE-ProRule" id="PRU00176"/>
    </source>
</evidence>
<feature type="region of interest" description="Disordered" evidence="2">
    <location>
        <begin position="345"/>
        <end position="377"/>
    </location>
</feature>